<dbReference type="InterPro" id="IPR050351">
    <property type="entry name" value="BphY/WalK/GraS-like"/>
</dbReference>
<dbReference type="SUPFAM" id="SSF55874">
    <property type="entry name" value="ATPase domain of HSP90 chaperone/DNA topoisomerase II/histidine kinase"/>
    <property type="match status" value="1"/>
</dbReference>
<dbReference type="InterPro" id="IPR003018">
    <property type="entry name" value="GAF"/>
</dbReference>
<dbReference type="Pfam" id="PF02518">
    <property type="entry name" value="HATPase_c"/>
    <property type="match status" value="1"/>
</dbReference>
<dbReference type="SMART" id="SM00388">
    <property type="entry name" value="HisKA"/>
    <property type="match status" value="1"/>
</dbReference>
<comment type="catalytic activity">
    <reaction evidence="1">
        <text>ATP + protein L-histidine = ADP + protein N-phospho-L-histidine.</text>
        <dbReference type="EC" id="2.7.13.3"/>
    </reaction>
</comment>
<dbReference type="InterPro" id="IPR003594">
    <property type="entry name" value="HATPase_dom"/>
</dbReference>
<dbReference type="CDD" id="cd00082">
    <property type="entry name" value="HisKA"/>
    <property type="match status" value="1"/>
</dbReference>
<dbReference type="InterPro" id="IPR005467">
    <property type="entry name" value="His_kinase_dom"/>
</dbReference>
<dbReference type="CDD" id="cd00075">
    <property type="entry name" value="HATPase"/>
    <property type="match status" value="1"/>
</dbReference>
<keyword evidence="11" id="KW-1185">Reference proteome</keyword>
<sequence>MTPAPLHHLEDDRLKYLNSFVVQPEVPTDDLDQLLDMACRLLGIPKGLISIVERDVVNFKSQYGFNLPPAPRNLSFCSHAIASDQDVFYIEDTRLHPYFKHHPYVKAEDPVIFYAGVPIMDSENLPLGTVCVIDNKPRKLSEEQKDSLKMISQLIMRQMQLRKDKLKLEKKQTVLKEKNDMLKNFAHVVSHDMKMPLANMIMTSDVIRQRYADKLDAAGVNYLADIKSAAFSMRDYIDNILTHYESEHMVFNTGDKFDIHTVLLNIEEMLGMRQDFIQFILPEENMEMQCDESVVEQILVNLVGNSLKYNHRESIRIQVTATECDKYYRISVIDNGIGIPEAKQKEVFKLFTTLNQADRSGKIGHGIGLSTVKILVDKLGGVIKCKSALNVGTTFTFTVAKHVGQS</sequence>
<dbReference type="InterPro" id="IPR003661">
    <property type="entry name" value="HisK_dim/P_dom"/>
</dbReference>
<dbReference type="RefSeq" id="WP_105982514.1">
    <property type="nucleotide sequence ID" value="NZ_MQUC01000003.1"/>
</dbReference>
<dbReference type="AlphaFoldDB" id="A0A2S9WTB2"/>
<dbReference type="Gene3D" id="1.10.287.130">
    <property type="match status" value="1"/>
</dbReference>
<keyword evidence="4" id="KW-0808">Transferase</keyword>
<comment type="caution">
    <text evidence="10">The sequence shown here is derived from an EMBL/GenBank/DDBJ whole genome shotgun (WGS) entry which is preliminary data.</text>
</comment>
<dbReference type="Gene3D" id="3.30.565.10">
    <property type="entry name" value="Histidine kinase-like ATPase, C-terminal domain"/>
    <property type="match status" value="1"/>
</dbReference>
<dbReference type="SMART" id="SM00065">
    <property type="entry name" value="GAF"/>
    <property type="match status" value="1"/>
</dbReference>
<keyword evidence="3" id="KW-0597">Phosphoprotein</keyword>
<name>A0A2S9WTB2_9FLAO</name>
<protein>
    <recommendedName>
        <fullName evidence="2">histidine kinase</fullName>
        <ecNumber evidence="2">2.7.13.3</ecNumber>
    </recommendedName>
</protein>
<evidence type="ECO:0000256" key="7">
    <source>
        <dbReference type="ARBA" id="ARBA00022840"/>
    </source>
</evidence>
<dbReference type="GO" id="GO:0000155">
    <property type="term" value="F:phosphorelay sensor kinase activity"/>
    <property type="evidence" value="ECO:0007669"/>
    <property type="project" value="InterPro"/>
</dbReference>
<evidence type="ECO:0000313" key="10">
    <source>
        <dbReference type="EMBL" id="PRP66715.1"/>
    </source>
</evidence>
<dbReference type="InterPro" id="IPR029016">
    <property type="entry name" value="GAF-like_dom_sf"/>
</dbReference>
<dbReference type="EMBL" id="MQUC01000003">
    <property type="protein sequence ID" value="PRP66715.1"/>
    <property type="molecule type" value="Genomic_DNA"/>
</dbReference>
<evidence type="ECO:0000259" key="9">
    <source>
        <dbReference type="PROSITE" id="PS50109"/>
    </source>
</evidence>
<dbReference type="SMART" id="SM00387">
    <property type="entry name" value="HATPase_c"/>
    <property type="match status" value="1"/>
</dbReference>
<evidence type="ECO:0000256" key="2">
    <source>
        <dbReference type="ARBA" id="ARBA00012438"/>
    </source>
</evidence>
<dbReference type="InterPro" id="IPR036097">
    <property type="entry name" value="HisK_dim/P_sf"/>
</dbReference>
<evidence type="ECO:0000256" key="6">
    <source>
        <dbReference type="ARBA" id="ARBA00022777"/>
    </source>
</evidence>
<evidence type="ECO:0000256" key="5">
    <source>
        <dbReference type="ARBA" id="ARBA00022741"/>
    </source>
</evidence>
<keyword evidence="5" id="KW-0547">Nucleotide-binding</keyword>
<dbReference type="Proteomes" id="UP000239532">
    <property type="component" value="Unassembled WGS sequence"/>
</dbReference>
<dbReference type="GO" id="GO:0000156">
    <property type="term" value="F:phosphorelay response regulator activity"/>
    <property type="evidence" value="ECO:0007669"/>
    <property type="project" value="TreeGrafter"/>
</dbReference>
<dbReference type="Gene3D" id="3.30.450.40">
    <property type="match status" value="1"/>
</dbReference>
<dbReference type="PROSITE" id="PS50109">
    <property type="entry name" value="HIS_KIN"/>
    <property type="match status" value="1"/>
</dbReference>
<dbReference type="GO" id="GO:0030295">
    <property type="term" value="F:protein kinase activator activity"/>
    <property type="evidence" value="ECO:0007669"/>
    <property type="project" value="TreeGrafter"/>
</dbReference>
<accession>A0A2S9WTB2</accession>
<dbReference type="PRINTS" id="PR00344">
    <property type="entry name" value="BCTRLSENSOR"/>
</dbReference>
<dbReference type="GO" id="GO:0005524">
    <property type="term" value="F:ATP binding"/>
    <property type="evidence" value="ECO:0007669"/>
    <property type="project" value="UniProtKB-KW"/>
</dbReference>
<evidence type="ECO:0000256" key="8">
    <source>
        <dbReference type="ARBA" id="ARBA00023012"/>
    </source>
</evidence>
<organism evidence="10 11">
    <name type="scientific">Nonlabens agnitus</name>
    <dbReference type="NCBI Taxonomy" id="870484"/>
    <lineage>
        <taxon>Bacteria</taxon>
        <taxon>Pseudomonadati</taxon>
        <taxon>Bacteroidota</taxon>
        <taxon>Flavobacteriia</taxon>
        <taxon>Flavobacteriales</taxon>
        <taxon>Flavobacteriaceae</taxon>
        <taxon>Nonlabens</taxon>
    </lineage>
</organism>
<keyword evidence="8" id="KW-0902">Two-component regulatory system</keyword>
<evidence type="ECO:0000256" key="4">
    <source>
        <dbReference type="ARBA" id="ARBA00022679"/>
    </source>
</evidence>
<evidence type="ECO:0000256" key="1">
    <source>
        <dbReference type="ARBA" id="ARBA00000085"/>
    </source>
</evidence>
<reference evidence="10 11" key="1">
    <citation type="submission" date="2016-11" db="EMBL/GenBank/DDBJ databases">
        <title>Trade-off between light-utilization and light-protection in marine flavobacteria.</title>
        <authorList>
            <person name="Kumagai Y."/>
        </authorList>
    </citation>
    <scope>NUCLEOTIDE SEQUENCE [LARGE SCALE GENOMIC DNA]</scope>
    <source>
        <strain evidence="10 11">JCM 17109</strain>
    </source>
</reference>
<dbReference type="PANTHER" id="PTHR42878:SF7">
    <property type="entry name" value="SENSOR HISTIDINE KINASE GLRK"/>
    <property type="match status" value="1"/>
</dbReference>
<keyword evidence="6" id="KW-0418">Kinase</keyword>
<evidence type="ECO:0000313" key="11">
    <source>
        <dbReference type="Proteomes" id="UP000239532"/>
    </source>
</evidence>
<gene>
    <name evidence="10" type="ORF">BST86_06180</name>
</gene>
<dbReference type="GO" id="GO:0007234">
    <property type="term" value="P:osmosensory signaling via phosphorelay pathway"/>
    <property type="evidence" value="ECO:0007669"/>
    <property type="project" value="TreeGrafter"/>
</dbReference>
<dbReference type="EC" id="2.7.13.3" evidence="2"/>
<dbReference type="Pfam" id="PF01590">
    <property type="entry name" value="GAF"/>
    <property type="match status" value="1"/>
</dbReference>
<keyword evidence="7" id="KW-0067">ATP-binding</keyword>
<feature type="domain" description="Histidine kinase" evidence="9">
    <location>
        <begin position="188"/>
        <end position="403"/>
    </location>
</feature>
<proteinExistence type="predicted"/>
<evidence type="ECO:0000256" key="3">
    <source>
        <dbReference type="ARBA" id="ARBA00022553"/>
    </source>
</evidence>
<dbReference type="SUPFAM" id="SSF55781">
    <property type="entry name" value="GAF domain-like"/>
    <property type="match status" value="1"/>
</dbReference>
<dbReference type="PANTHER" id="PTHR42878">
    <property type="entry name" value="TWO-COMPONENT HISTIDINE KINASE"/>
    <property type="match status" value="1"/>
</dbReference>
<dbReference type="OrthoDB" id="9811889at2"/>
<dbReference type="SUPFAM" id="SSF47384">
    <property type="entry name" value="Homodimeric domain of signal transducing histidine kinase"/>
    <property type="match status" value="1"/>
</dbReference>
<dbReference type="InterPro" id="IPR036890">
    <property type="entry name" value="HATPase_C_sf"/>
</dbReference>
<dbReference type="InterPro" id="IPR004358">
    <property type="entry name" value="Sig_transdc_His_kin-like_C"/>
</dbReference>